<dbReference type="Proteomes" id="UP000011715">
    <property type="component" value="Unassembled WGS sequence"/>
</dbReference>
<evidence type="ECO:0000313" key="2">
    <source>
        <dbReference type="EMBL" id="KLU81153.1"/>
    </source>
</evidence>
<name>A0A0C4DKH5_MAGP6</name>
<protein>
    <submittedName>
        <fullName evidence="2 3">Uncharacterized protein</fullName>
    </submittedName>
</protein>
<dbReference type="EMBL" id="GL876966">
    <property type="protein sequence ID" value="KLU81153.1"/>
    <property type="molecule type" value="Genomic_DNA"/>
</dbReference>
<gene>
    <name evidence="2" type="ORF">MAPG_00248</name>
</gene>
<reference evidence="3" key="4">
    <citation type="journal article" date="2015" name="G3 (Bethesda)">
        <title>Genome sequences of three phytopathogenic species of the Magnaporthaceae family of fungi.</title>
        <authorList>
            <person name="Okagaki L.H."/>
            <person name="Nunes C.C."/>
            <person name="Sailsbery J."/>
            <person name="Clay B."/>
            <person name="Brown D."/>
            <person name="John T."/>
            <person name="Oh Y."/>
            <person name="Young N."/>
            <person name="Fitzgerald M."/>
            <person name="Haas B.J."/>
            <person name="Zeng Q."/>
            <person name="Young S."/>
            <person name="Adiconis X."/>
            <person name="Fan L."/>
            <person name="Levin J.Z."/>
            <person name="Mitchell T.K."/>
            <person name="Okubara P.A."/>
            <person name="Farman M.L."/>
            <person name="Kohn L.M."/>
            <person name="Birren B."/>
            <person name="Ma L.-J."/>
            <person name="Dean R.A."/>
        </authorList>
    </citation>
    <scope>NUCLEOTIDE SEQUENCE</scope>
    <source>
        <strain evidence="3">ATCC 64411 / 73-15</strain>
    </source>
</reference>
<feature type="region of interest" description="Disordered" evidence="1">
    <location>
        <begin position="1"/>
        <end position="28"/>
    </location>
</feature>
<reference evidence="3" key="5">
    <citation type="submission" date="2015-06" db="UniProtKB">
        <authorList>
            <consortium name="EnsemblFungi"/>
        </authorList>
    </citation>
    <scope>IDENTIFICATION</scope>
    <source>
        <strain evidence="3">ATCC 64411</strain>
    </source>
</reference>
<dbReference type="VEuPathDB" id="FungiDB:MAPG_00248"/>
<evidence type="ECO:0000256" key="1">
    <source>
        <dbReference type="SAM" id="MobiDB-lite"/>
    </source>
</evidence>
<reference evidence="2" key="2">
    <citation type="submission" date="2010-05" db="EMBL/GenBank/DDBJ databases">
        <title>The Genome Sequence of Magnaporthe poae strain ATCC 64411.</title>
        <authorList>
            <consortium name="The Broad Institute Genome Sequencing Platform"/>
            <consortium name="Broad Institute Genome Sequencing Center for Infectious Disease"/>
            <person name="Ma L.-J."/>
            <person name="Dead R."/>
            <person name="Young S."/>
            <person name="Zeng Q."/>
            <person name="Koehrsen M."/>
            <person name="Alvarado L."/>
            <person name="Berlin A."/>
            <person name="Chapman S.B."/>
            <person name="Chen Z."/>
            <person name="Freedman E."/>
            <person name="Gellesch M."/>
            <person name="Goldberg J."/>
            <person name="Griggs A."/>
            <person name="Gujja S."/>
            <person name="Heilman E.R."/>
            <person name="Heiman D."/>
            <person name="Hepburn T."/>
            <person name="Howarth C."/>
            <person name="Jen D."/>
            <person name="Larson L."/>
            <person name="Mehta T."/>
            <person name="Neiman D."/>
            <person name="Pearson M."/>
            <person name="Roberts A."/>
            <person name="Saif S."/>
            <person name="Shea T."/>
            <person name="Shenoy N."/>
            <person name="Sisk P."/>
            <person name="Stolte C."/>
            <person name="Sykes S."/>
            <person name="Walk T."/>
            <person name="White J."/>
            <person name="Yandava C."/>
            <person name="Haas B."/>
            <person name="Nusbaum C."/>
            <person name="Birren B."/>
        </authorList>
    </citation>
    <scope>NUCLEOTIDE SEQUENCE</scope>
    <source>
        <strain evidence="2">ATCC 64411</strain>
    </source>
</reference>
<reference evidence="4" key="1">
    <citation type="submission" date="2010-05" db="EMBL/GenBank/DDBJ databases">
        <title>The genome sequence of Magnaporthe poae strain ATCC 64411.</title>
        <authorList>
            <person name="Ma L.-J."/>
            <person name="Dead R."/>
            <person name="Young S."/>
            <person name="Zeng Q."/>
            <person name="Koehrsen M."/>
            <person name="Alvarado L."/>
            <person name="Berlin A."/>
            <person name="Chapman S.B."/>
            <person name="Chen Z."/>
            <person name="Freedman E."/>
            <person name="Gellesch M."/>
            <person name="Goldberg J."/>
            <person name="Griggs A."/>
            <person name="Gujja S."/>
            <person name="Heilman E.R."/>
            <person name="Heiman D."/>
            <person name="Hepburn T."/>
            <person name="Howarth C."/>
            <person name="Jen D."/>
            <person name="Larson L."/>
            <person name="Mehta T."/>
            <person name="Neiman D."/>
            <person name="Pearson M."/>
            <person name="Roberts A."/>
            <person name="Saif S."/>
            <person name="Shea T."/>
            <person name="Shenoy N."/>
            <person name="Sisk P."/>
            <person name="Stolte C."/>
            <person name="Sykes S."/>
            <person name="Walk T."/>
            <person name="White J."/>
            <person name="Yandava C."/>
            <person name="Haas B."/>
            <person name="Nusbaum C."/>
            <person name="Birren B."/>
        </authorList>
    </citation>
    <scope>NUCLEOTIDE SEQUENCE [LARGE SCALE GENOMIC DNA]</scope>
    <source>
        <strain evidence="4">ATCC 64411 / 73-15</strain>
    </source>
</reference>
<evidence type="ECO:0000313" key="3">
    <source>
        <dbReference type="EnsemblFungi" id="MAPG_00248T0"/>
    </source>
</evidence>
<organism evidence="3 4">
    <name type="scientific">Magnaporthiopsis poae (strain ATCC 64411 / 73-15)</name>
    <name type="common">Kentucky bluegrass fungus</name>
    <name type="synonym">Magnaporthe poae</name>
    <dbReference type="NCBI Taxonomy" id="644358"/>
    <lineage>
        <taxon>Eukaryota</taxon>
        <taxon>Fungi</taxon>
        <taxon>Dikarya</taxon>
        <taxon>Ascomycota</taxon>
        <taxon>Pezizomycotina</taxon>
        <taxon>Sordariomycetes</taxon>
        <taxon>Sordariomycetidae</taxon>
        <taxon>Magnaporthales</taxon>
        <taxon>Magnaporthaceae</taxon>
        <taxon>Magnaporthiopsis</taxon>
    </lineage>
</organism>
<keyword evidence="4" id="KW-1185">Reference proteome</keyword>
<accession>A0A0C4DKH5</accession>
<reference evidence="2" key="3">
    <citation type="submission" date="2011-03" db="EMBL/GenBank/DDBJ databases">
        <title>Annotation of Magnaporthe poae ATCC 64411.</title>
        <authorList>
            <person name="Ma L.-J."/>
            <person name="Dead R."/>
            <person name="Young S.K."/>
            <person name="Zeng Q."/>
            <person name="Gargeya S."/>
            <person name="Fitzgerald M."/>
            <person name="Haas B."/>
            <person name="Abouelleil A."/>
            <person name="Alvarado L."/>
            <person name="Arachchi H.M."/>
            <person name="Berlin A."/>
            <person name="Brown A."/>
            <person name="Chapman S.B."/>
            <person name="Chen Z."/>
            <person name="Dunbar C."/>
            <person name="Freedman E."/>
            <person name="Gearin G."/>
            <person name="Gellesch M."/>
            <person name="Goldberg J."/>
            <person name="Griggs A."/>
            <person name="Gujja S."/>
            <person name="Heiman D."/>
            <person name="Howarth C."/>
            <person name="Larson L."/>
            <person name="Lui A."/>
            <person name="MacDonald P.J.P."/>
            <person name="Mehta T."/>
            <person name="Montmayeur A."/>
            <person name="Murphy C."/>
            <person name="Neiman D."/>
            <person name="Pearson M."/>
            <person name="Priest M."/>
            <person name="Roberts A."/>
            <person name="Saif S."/>
            <person name="Shea T."/>
            <person name="Shenoy N."/>
            <person name="Sisk P."/>
            <person name="Stolte C."/>
            <person name="Sykes S."/>
            <person name="Yandava C."/>
            <person name="Wortman J."/>
            <person name="Nusbaum C."/>
            <person name="Birren B."/>
        </authorList>
    </citation>
    <scope>NUCLEOTIDE SEQUENCE</scope>
    <source>
        <strain evidence="2">ATCC 64411</strain>
    </source>
</reference>
<dbReference type="AlphaFoldDB" id="A0A0C4DKH5"/>
<dbReference type="EnsemblFungi" id="MAPG_00248T0">
    <property type="protein sequence ID" value="MAPG_00248T0"/>
    <property type="gene ID" value="MAPG_00248"/>
</dbReference>
<sequence>MGKAILNRENLEGRPRGKKPSRVVPDEANSDVLHTPIITVNSNERVCLEVDAVRFPRAPKAAPELGARTERVWQMMQPVVITPTPSGPTGR</sequence>
<proteinExistence type="predicted"/>
<dbReference type="EMBL" id="ADBL01000057">
    <property type="status" value="NOT_ANNOTATED_CDS"/>
    <property type="molecule type" value="Genomic_DNA"/>
</dbReference>
<evidence type="ECO:0000313" key="4">
    <source>
        <dbReference type="Proteomes" id="UP000011715"/>
    </source>
</evidence>